<keyword evidence="3" id="KW-0175">Coiled coil</keyword>
<dbReference type="Proteomes" id="UP001521209">
    <property type="component" value="Unassembled WGS sequence"/>
</dbReference>
<dbReference type="PIRSF" id="PIRSF004555">
    <property type="entry name" value="UCP004555"/>
    <property type="match status" value="1"/>
</dbReference>
<comment type="function">
    <text evidence="2">Binds to DNA and alters its conformation. May be involved in regulation of gene expression, nucleoid organization and DNA protection.</text>
</comment>
<dbReference type="SUPFAM" id="SSF82607">
    <property type="entry name" value="YbaB-like"/>
    <property type="match status" value="1"/>
</dbReference>
<evidence type="ECO:0000256" key="3">
    <source>
        <dbReference type="SAM" id="Coils"/>
    </source>
</evidence>
<evidence type="ECO:0000256" key="1">
    <source>
        <dbReference type="ARBA" id="ARBA00023125"/>
    </source>
</evidence>
<dbReference type="NCBIfam" id="TIGR00103">
    <property type="entry name" value="DNA_YbaB_EbfC"/>
    <property type="match status" value="1"/>
</dbReference>
<dbReference type="PANTHER" id="PTHR33449">
    <property type="entry name" value="NUCLEOID-ASSOCIATED PROTEIN YBAB"/>
    <property type="match status" value="1"/>
</dbReference>
<organism evidence="4 5">
    <name type="scientific">Acidiphilium iwatense</name>
    <dbReference type="NCBI Taxonomy" id="768198"/>
    <lineage>
        <taxon>Bacteria</taxon>
        <taxon>Pseudomonadati</taxon>
        <taxon>Pseudomonadota</taxon>
        <taxon>Alphaproteobacteria</taxon>
        <taxon>Acetobacterales</taxon>
        <taxon>Acidocellaceae</taxon>
        <taxon>Acidiphilium</taxon>
    </lineage>
</organism>
<evidence type="ECO:0000256" key="2">
    <source>
        <dbReference type="HAMAP-Rule" id="MF_00274"/>
    </source>
</evidence>
<dbReference type="EMBL" id="JAKGBZ010000007">
    <property type="protein sequence ID" value="MCF3946085.1"/>
    <property type="molecule type" value="Genomic_DNA"/>
</dbReference>
<keyword evidence="5" id="KW-1185">Reference proteome</keyword>
<reference evidence="4 5" key="1">
    <citation type="submission" date="2022-01" db="EMBL/GenBank/DDBJ databases">
        <authorList>
            <person name="Won M."/>
            <person name="Kim S.-J."/>
            <person name="Kwon S.-W."/>
        </authorList>
    </citation>
    <scope>NUCLEOTIDE SEQUENCE [LARGE SCALE GENOMIC DNA]</scope>
    <source>
        <strain evidence="4 5">KCTC 23505</strain>
    </source>
</reference>
<gene>
    <name evidence="4" type="ORF">L2A60_05230</name>
</gene>
<sequence length="107" mass="11460">MKNLAGLMKQAQQMQQTMQEMQARLEAIEIQGESGAGLVRLTLSGKGELKSAAIDPKLLDPNDAEMLQDLIVAAHRDAKSKLESVTAAEMQKATGGMSLPPGLKLPF</sequence>
<dbReference type="Pfam" id="PF02575">
    <property type="entry name" value="YbaB_DNA_bd"/>
    <property type="match status" value="1"/>
</dbReference>
<dbReference type="RefSeq" id="WP_235703319.1">
    <property type="nucleotide sequence ID" value="NZ_JAKGBZ010000007.1"/>
</dbReference>
<name>A0ABS9DV99_9PROT</name>
<comment type="caution">
    <text evidence="4">The sequence shown here is derived from an EMBL/GenBank/DDBJ whole genome shotgun (WGS) entry which is preliminary data.</text>
</comment>
<keyword evidence="2" id="KW-0963">Cytoplasm</keyword>
<evidence type="ECO:0000313" key="4">
    <source>
        <dbReference type="EMBL" id="MCF3946085.1"/>
    </source>
</evidence>
<evidence type="ECO:0000313" key="5">
    <source>
        <dbReference type="Proteomes" id="UP001521209"/>
    </source>
</evidence>
<dbReference type="HAMAP" id="MF_00274">
    <property type="entry name" value="DNA_YbaB_EbfC"/>
    <property type="match status" value="1"/>
</dbReference>
<protein>
    <recommendedName>
        <fullName evidence="2">Nucleoid-associated protein L2A60_05230</fullName>
    </recommendedName>
</protein>
<feature type="coiled-coil region" evidence="3">
    <location>
        <begin position="4"/>
        <end position="31"/>
    </location>
</feature>
<proteinExistence type="inferred from homology"/>
<dbReference type="InterPro" id="IPR036894">
    <property type="entry name" value="YbaB-like_sf"/>
</dbReference>
<dbReference type="Gene3D" id="3.30.1310.10">
    <property type="entry name" value="Nucleoid-associated protein YbaB-like domain"/>
    <property type="match status" value="1"/>
</dbReference>
<dbReference type="PANTHER" id="PTHR33449:SF1">
    <property type="entry name" value="NUCLEOID-ASSOCIATED PROTEIN YBAB"/>
    <property type="match status" value="1"/>
</dbReference>
<accession>A0ABS9DV99</accession>
<keyword evidence="1 2" id="KW-0238">DNA-binding</keyword>
<dbReference type="InterPro" id="IPR004401">
    <property type="entry name" value="YbaB/EbfC"/>
</dbReference>
<comment type="subunit">
    <text evidence="2">Homodimer.</text>
</comment>
<comment type="subcellular location">
    <subcellularLocation>
        <location evidence="2">Cytoplasm</location>
        <location evidence="2">Nucleoid</location>
    </subcellularLocation>
</comment>
<comment type="similarity">
    <text evidence="2">Belongs to the YbaB/EbfC family.</text>
</comment>